<evidence type="ECO:0000256" key="2">
    <source>
        <dbReference type="ARBA" id="ARBA00022694"/>
    </source>
</evidence>
<dbReference type="GO" id="GO:0008033">
    <property type="term" value="P:tRNA processing"/>
    <property type="evidence" value="ECO:0007669"/>
    <property type="project" value="UniProtKB-KW"/>
</dbReference>
<dbReference type="InterPro" id="IPR011760">
    <property type="entry name" value="PsdUridine_synth_TruD_insert"/>
</dbReference>
<dbReference type="CDD" id="cd02576">
    <property type="entry name" value="PseudoU_synth_ScPUS7"/>
    <property type="match status" value="1"/>
</dbReference>
<dbReference type="AlphaFoldDB" id="L1IYE8"/>
<reference evidence="8" key="2">
    <citation type="submission" date="2012-11" db="EMBL/GenBank/DDBJ databases">
        <authorList>
            <person name="Kuo A."/>
            <person name="Curtis B.A."/>
            <person name="Tanifuji G."/>
            <person name="Burki F."/>
            <person name="Gruber A."/>
            <person name="Irimia M."/>
            <person name="Maruyama S."/>
            <person name="Arias M.C."/>
            <person name="Ball S.G."/>
            <person name="Gile G.H."/>
            <person name="Hirakawa Y."/>
            <person name="Hopkins J.F."/>
            <person name="Rensing S.A."/>
            <person name="Schmutz J."/>
            <person name="Symeonidi A."/>
            <person name="Elias M."/>
            <person name="Eveleigh R.J."/>
            <person name="Herman E.K."/>
            <person name="Klute M.J."/>
            <person name="Nakayama T."/>
            <person name="Obornik M."/>
            <person name="Reyes-Prieto A."/>
            <person name="Armbrust E.V."/>
            <person name="Aves S.J."/>
            <person name="Beiko R.G."/>
            <person name="Coutinho P."/>
            <person name="Dacks J.B."/>
            <person name="Durnford D.G."/>
            <person name="Fast N.M."/>
            <person name="Green B.R."/>
            <person name="Grisdale C."/>
            <person name="Hempe F."/>
            <person name="Henrissat B."/>
            <person name="Hoppner M.P."/>
            <person name="Ishida K.-I."/>
            <person name="Kim E."/>
            <person name="Koreny L."/>
            <person name="Kroth P.G."/>
            <person name="Liu Y."/>
            <person name="Malik S.-B."/>
            <person name="Maier U.G."/>
            <person name="McRose D."/>
            <person name="Mock T."/>
            <person name="Neilson J.A."/>
            <person name="Onodera N.T."/>
            <person name="Poole A.M."/>
            <person name="Pritham E.J."/>
            <person name="Richards T.A."/>
            <person name="Rocap G."/>
            <person name="Roy S.W."/>
            <person name="Sarai C."/>
            <person name="Schaack S."/>
            <person name="Shirato S."/>
            <person name="Slamovits C.H."/>
            <person name="Spencer D.F."/>
            <person name="Suzuki S."/>
            <person name="Worden A.Z."/>
            <person name="Zauner S."/>
            <person name="Barry K."/>
            <person name="Bell C."/>
            <person name="Bharti A.K."/>
            <person name="Crow J.A."/>
            <person name="Grimwood J."/>
            <person name="Kramer R."/>
            <person name="Lindquist E."/>
            <person name="Lucas S."/>
            <person name="Salamov A."/>
            <person name="McFadden G.I."/>
            <person name="Lane C.E."/>
            <person name="Keeling P.J."/>
            <person name="Gray M.W."/>
            <person name="Grigoriev I.V."/>
            <person name="Archibald J.M."/>
        </authorList>
    </citation>
    <scope>NUCLEOTIDE SEQUENCE</scope>
    <source>
        <strain evidence="8">CCMP2712</strain>
    </source>
</reference>
<dbReference type="PaxDb" id="55529-EKX41273"/>
<evidence type="ECO:0000259" key="5">
    <source>
        <dbReference type="PROSITE" id="PS50984"/>
    </source>
</evidence>
<dbReference type="InterPro" id="IPR042214">
    <property type="entry name" value="TruD_catalytic"/>
</dbReference>
<dbReference type="GO" id="GO:0009982">
    <property type="term" value="F:pseudouridine synthase activity"/>
    <property type="evidence" value="ECO:0007669"/>
    <property type="project" value="InterPro"/>
</dbReference>
<dbReference type="HOGENOM" id="CLU_005281_1_1_1"/>
<dbReference type="PROSITE" id="PS01268">
    <property type="entry name" value="UPF0024"/>
    <property type="match status" value="1"/>
</dbReference>
<reference evidence="6 8" key="1">
    <citation type="journal article" date="2012" name="Nature">
        <title>Algal genomes reveal evolutionary mosaicism and the fate of nucleomorphs.</title>
        <authorList>
            <consortium name="DOE Joint Genome Institute"/>
            <person name="Curtis B.A."/>
            <person name="Tanifuji G."/>
            <person name="Burki F."/>
            <person name="Gruber A."/>
            <person name="Irimia M."/>
            <person name="Maruyama S."/>
            <person name="Arias M.C."/>
            <person name="Ball S.G."/>
            <person name="Gile G.H."/>
            <person name="Hirakawa Y."/>
            <person name="Hopkins J.F."/>
            <person name="Kuo A."/>
            <person name="Rensing S.A."/>
            <person name="Schmutz J."/>
            <person name="Symeonidi A."/>
            <person name="Elias M."/>
            <person name="Eveleigh R.J."/>
            <person name="Herman E.K."/>
            <person name="Klute M.J."/>
            <person name="Nakayama T."/>
            <person name="Obornik M."/>
            <person name="Reyes-Prieto A."/>
            <person name="Armbrust E.V."/>
            <person name="Aves S.J."/>
            <person name="Beiko R.G."/>
            <person name="Coutinho P."/>
            <person name="Dacks J.B."/>
            <person name="Durnford D.G."/>
            <person name="Fast N.M."/>
            <person name="Green B.R."/>
            <person name="Grisdale C.J."/>
            <person name="Hempel F."/>
            <person name="Henrissat B."/>
            <person name="Hoppner M.P."/>
            <person name="Ishida K."/>
            <person name="Kim E."/>
            <person name="Koreny L."/>
            <person name="Kroth P.G."/>
            <person name="Liu Y."/>
            <person name="Malik S.B."/>
            <person name="Maier U.G."/>
            <person name="McRose D."/>
            <person name="Mock T."/>
            <person name="Neilson J.A."/>
            <person name="Onodera N.T."/>
            <person name="Poole A.M."/>
            <person name="Pritham E.J."/>
            <person name="Richards T.A."/>
            <person name="Rocap G."/>
            <person name="Roy S.W."/>
            <person name="Sarai C."/>
            <person name="Schaack S."/>
            <person name="Shirato S."/>
            <person name="Slamovits C.H."/>
            <person name="Spencer D.F."/>
            <person name="Suzuki S."/>
            <person name="Worden A.Z."/>
            <person name="Zauner S."/>
            <person name="Barry K."/>
            <person name="Bell C."/>
            <person name="Bharti A.K."/>
            <person name="Crow J.A."/>
            <person name="Grimwood J."/>
            <person name="Kramer R."/>
            <person name="Lindquist E."/>
            <person name="Lucas S."/>
            <person name="Salamov A."/>
            <person name="McFadden G.I."/>
            <person name="Lane C.E."/>
            <person name="Keeling P.J."/>
            <person name="Gray M.W."/>
            <person name="Grigoriev I.V."/>
            <person name="Archibald J.M."/>
        </authorList>
    </citation>
    <scope>NUCLEOTIDE SEQUENCE</scope>
    <source>
        <strain evidence="6 8">CCMP2712</strain>
    </source>
</reference>
<accession>L1IYE8</accession>
<evidence type="ECO:0000313" key="7">
    <source>
        <dbReference type="EnsemblProtists" id="EKX41273"/>
    </source>
</evidence>
<dbReference type="EMBL" id="JH993025">
    <property type="protein sequence ID" value="EKX41273.1"/>
    <property type="molecule type" value="Genomic_DNA"/>
</dbReference>
<evidence type="ECO:0000313" key="8">
    <source>
        <dbReference type="Proteomes" id="UP000011087"/>
    </source>
</evidence>
<feature type="region of interest" description="Disordered" evidence="4">
    <location>
        <begin position="608"/>
        <end position="643"/>
    </location>
</feature>
<dbReference type="EnsemblProtists" id="EKX41273">
    <property type="protein sequence ID" value="EKX41273"/>
    <property type="gene ID" value="GUITHDRAFT_112737"/>
</dbReference>
<dbReference type="STRING" id="905079.L1IYE8"/>
<comment type="similarity">
    <text evidence="1">Belongs to the pseudouridine synthase TruD family.</text>
</comment>
<dbReference type="OrthoDB" id="447290at2759"/>
<dbReference type="GO" id="GO:0003723">
    <property type="term" value="F:RNA binding"/>
    <property type="evidence" value="ECO:0007669"/>
    <property type="project" value="InterPro"/>
</dbReference>
<dbReference type="PROSITE" id="PS50984">
    <property type="entry name" value="TRUD"/>
    <property type="match status" value="1"/>
</dbReference>
<reference evidence="7" key="3">
    <citation type="submission" date="2015-06" db="UniProtKB">
        <authorList>
            <consortium name="EnsemblProtists"/>
        </authorList>
    </citation>
    <scope>IDENTIFICATION</scope>
</reference>
<dbReference type="NCBIfam" id="TIGR00094">
    <property type="entry name" value="tRNA_TruD_broad"/>
    <property type="match status" value="1"/>
</dbReference>
<dbReference type="InterPro" id="IPR020119">
    <property type="entry name" value="PsdUridine_synth_TruD_CS"/>
</dbReference>
<dbReference type="InterPro" id="IPR001656">
    <property type="entry name" value="PsdUridine_synth_TruD"/>
</dbReference>
<dbReference type="Proteomes" id="UP000011087">
    <property type="component" value="Unassembled WGS sequence"/>
</dbReference>
<dbReference type="GO" id="GO:0005634">
    <property type="term" value="C:nucleus"/>
    <property type="evidence" value="ECO:0007669"/>
    <property type="project" value="TreeGrafter"/>
</dbReference>
<dbReference type="Pfam" id="PF01142">
    <property type="entry name" value="TruD"/>
    <property type="match status" value="2"/>
</dbReference>
<evidence type="ECO:0000256" key="3">
    <source>
        <dbReference type="ARBA" id="ARBA00023235"/>
    </source>
</evidence>
<dbReference type="InterPro" id="IPR020103">
    <property type="entry name" value="PsdUridine_synth_cat_dom_sf"/>
</dbReference>
<evidence type="ECO:0000313" key="6">
    <source>
        <dbReference type="EMBL" id="EKX41273.1"/>
    </source>
</evidence>
<dbReference type="RefSeq" id="XP_005828253.1">
    <property type="nucleotide sequence ID" value="XM_005828196.1"/>
</dbReference>
<dbReference type="PANTHER" id="PTHR13326:SF21">
    <property type="entry name" value="PSEUDOURIDYLATE SYNTHASE PUS7L"/>
    <property type="match status" value="1"/>
</dbReference>
<feature type="compositionally biased region" description="Basic and acidic residues" evidence="4">
    <location>
        <begin position="631"/>
        <end position="643"/>
    </location>
</feature>
<feature type="domain" description="TRUD" evidence="5">
    <location>
        <begin position="449"/>
        <end position="721"/>
    </location>
</feature>
<name>L1IYE8_GUITC</name>
<dbReference type="SUPFAM" id="SSF55120">
    <property type="entry name" value="Pseudouridine synthase"/>
    <property type="match status" value="1"/>
</dbReference>
<gene>
    <name evidence="6" type="ORF">GUITHDRAFT_112737</name>
</gene>
<keyword evidence="3" id="KW-0413">Isomerase</keyword>
<evidence type="ECO:0000256" key="1">
    <source>
        <dbReference type="ARBA" id="ARBA00007953"/>
    </source>
</evidence>
<keyword evidence="8" id="KW-1185">Reference proteome</keyword>
<organism evidence="6">
    <name type="scientific">Guillardia theta (strain CCMP2712)</name>
    <name type="common">Cryptophyte</name>
    <dbReference type="NCBI Taxonomy" id="905079"/>
    <lineage>
        <taxon>Eukaryota</taxon>
        <taxon>Cryptophyceae</taxon>
        <taxon>Pyrenomonadales</taxon>
        <taxon>Geminigeraceae</taxon>
        <taxon>Guillardia</taxon>
    </lineage>
</organism>
<dbReference type="OMA" id="KTSTSYC"/>
<sequence length="751" mass="84579">MDSETWEELLQHGGMVSFMNESKGFQGSLKDSAEDFVVNEIDLDGNVIKLEEDETGSRFDYSGCSYLRVLRADTQTSSGPEAVKKAEVEEECAGERTSVLLEQIEESLFKAELKDLISEEAIKQVETYAQTLEGDDKVDDVKSKGVMIDIPDAEAFLRRHLPDVSAAPEISAQVTKLFRSACHHAMKTRWPWIKTTTVDGKFIKAEKDAIFDEISELLVKDDLEKLQLFAVTTRRMNQKKCQEGVDAASSFVLIGQNADRACRTKIHQCISRCLPFFRSTTETKRSAGEEGGASAIRVERKEMKHIKSSELNKKNERRGTRPQKFKIEDGGYWYTAFVLRKEHVEHLEAISRLADALQVPPSYFSYHGTKDKVGITTQLFAVRGVKGERLAGISNKISRIRIGKISTSSYAQPLSLGHLLGNRFQIRIREISAKREVVEGAVGELGRSGFFNYFGSQRVGRYSADHLMPHRVGASMMRGDFETALKTLLYGQGDNKEKCRQAIDFYYETKNISKALKMLPRGSRVQEIVLKALQRNGHEAHLEAIKALPHGIRSLHLQSYQSFVFNCMVSLRMRKFGRQAVEGDLVWSSERMADRKRRLELLSECADGSGKRRKLDGGSFVGQEEDEDGVVESKNHAEGTDTAENKRIKTLTKEDIASGSYGIQDVILPLPGRSVIYPDNEMKEEYRKLLAQDDVDFQDPTAKLGPFASQCPGGYRQVVEYIKSWDLLLSFNLPKSCYATSAIREMMKECV</sequence>
<evidence type="ECO:0000256" key="4">
    <source>
        <dbReference type="SAM" id="MobiDB-lite"/>
    </source>
</evidence>
<protein>
    <recommendedName>
        <fullName evidence="5">TRUD domain-containing protein</fullName>
    </recommendedName>
</protein>
<dbReference type="Gene3D" id="3.30.2350.20">
    <property type="entry name" value="TruD, catalytic domain"/>
    <property type="match status" value="2"/>
</dbReference>
<dbReference type="eggNOG" id="KOG2339">
    <property type="taxonomic scope" value="Eukaryota"/>
</dbReference>
<dbReference type="GeneID" id="17297850"/>
<proteinExistence type="inferred from homology"/>
<dbReference type="PIRSF" id="PIRSF037016">
    <property type="entry name" value="Pseudouridin_synth_euk_prd"/>
    <property type="match status" value="1"/>
</dbReference>
<dbReference type="PANTHER" id="PTHR13326">
    <property type="entry name" value="TRNA PSEUDOURIDINE SYNTHASE D"/>
    <property type="match status" value="1"/>
</dbReference>
<dbReference type="KEGG" id="gtt:GUITHDRAFT_112737"/>
<dbReference type="GO" id="GO:0001522">
    <property type="term" value="P:pseudouridine synthesis"/>
    <property type="evidence" value="ECO:0007669"/>
    <property type="project" value="InterPro"/>
</dbReference>
<keyword evidence="2" id="KW-0819">tRNA processing</keyword>